<feature type="region of interest" description="Disordered" evidence="4">
    <location>
        <begin position="16"/>
        <end position="196"/>
    </location>
</feature>
<dbReference type="GO" id="GO:0008017">
    <property type="term" value="F:microtubule binding"/>
    <property type="evidence" value="ECO:0007669"/>
    <property type="project" value="TreeGrafter"/>
</dbReference>
<comment type="similarity">
    <text evidence="1">Belongs to the adenomatous polyposis coli (APC) family.</text>
</comment>
<feature type="non-terminal residue" evidence="5">
    <location>
        <position position="1"/>
    </location>
</feature>
<feature type="compositionally biased region" description="Polar residues" evidence="4">
    <location>
        <begin position="228"/>
        <end position="250"/>
    </location>
</feature>
<dbReference type="GO" id="GO:0007026">
    <property type="term" value="P:negative regulation of microtubule depolymerization"/>
    <property type="evidence" value="ECO:0007669"/>
    <property type="project" value="TreeGrafter"/>
</dbReference>
<dbReference type="PANTHER" id="PTHR12607">
    <property type="entry name" value="ADENOMATOUS POLYPOSIS COLI PROTEIN FAMILY"/>
    <property type="match status" value="1"/>
</dbReference>
<feature type="compositionally biased region" description="Polar residues" evidence="4">
    <location>
        <begin position="93"/>
        <end position="106"/>
    </location>
</feature>
<evidence type="ECO:0000256" key="3">
    <source>
        <dbReference type="PROSITE-ProRule" id="PRU00259"/>
    </source>
</evidence>
<comment type="caution">
    <text evidence="5">The sequence shown here is derived from an EMBL/GenBank/DDBJ whole genome shotgun (WGS) entry which is preliminary data.</text>
</comment>
<feature type="compositionally biased region" description="Low complexity" evidence="4">
    <location>
        <begin position="1079"/>
        <end position="1091"/>
    </location>
</feature>
<evidence type="ECO:0000256" key="1">
    <source>
        <dbReference type="ARBA" id="ARBA00009051"/>
    </source>
</evidence>
<feature type="compositionally biased region" description="Low complexity" evidence="4">
    <location>
        <begin position="1426"/>
        <end position="1435"/>
    </location>
</feature>
<proteinExistence type="inferred from homology"/>
<organism evidence="5 6">
    <name type="scientific">Acropora cervicornis</name>
    <name type="common">Staghorn coral</name>
    <dbReference type="NCBI Taxonomy" id="6130"/>
    <lineage>
        <taxon>Eukaryota</taxon>
        <taxon>Metazoa</taxon>
        <taxon>Cnidaria</taxon>
        <taxon>Anthozoa</taxon>
        <taxon>Hexacorallia</taxon>
        <taxon>Scleractinia</taxon>
        <taxon>Astrocoeniina</taxon>
        <taxon>Acroporidae</taxon>
        <taxon>Acropora</taxon>
    </lineage>
</organism>
<dbReference type="Pfam" id="PF00514">
    <property type="entry name" value="Arm"/>
    <property type="match status" value="1"/>
</dbReference>
<dbReference type="PROSITE" id="PS50176">
    <property type="entry name" value="ARM_REPEAT"/>
    <property type="match status" value="2"/>
</dbReference>
<feature type="repeat" description="ARM" evidence="3">
    <location>
        <begin position="758"/>
        <end position="787"/>
    </location>
</feature>
<feature type="compositionally biased region" description="Basic and acidic residues" evidence="4">
    <location>
        <begin position="114"/>
        <end position="138"/>
    </location>
</feature>
<feature type="region of interest" description="Disordered" evidence="4">
    <location>
        <begin position="213"/>
        <end position="320"/>
    </location>
</feature>
<feature type="compositionally biased region" description="Polar residues" evidence="4">
    <location>
        <begin position="502"/>
        <end position="511"/>
    </location>
</feature>
<dbReference type="InterPro" id="IPR041257">
    <property type="entry name" value="APC_rep"/>
</dbReference>
<dbReference type="InterPro" id="IPR011989">
    <property type="entry name" value="ARM-like"/>
</dbReference>
<evidence type="ECO:0000313" key="5">
    <source>
        <dbReference type="EMBL" id="KAK2572827.1"/>
    </source>
</evidence>
<feature type="compositionally biased region" description="Basic and acidic residues" evidence="4">
    <location>
        <begin position="1325"/>
        <end position="1338"/>
    </location>
</feature>
<dbReference type="GO" id="GO:0016477">
    <property type="term" value="P:cell migration"/>
    <property type="evidence" value="ECO:0007669"/>
    <property type="project" value="TreeGrafter"/>
</dbReference>
<feature type="region of interest" description="Disordered" evidence="4">
    <location>
        <begin position="1065"/>
        <end position="1142"/>
    </location>
</feature>
<dbReference type="Gene3D" id="1.25.10.10">
    <property type="entry name" value="Leucine-rich Repeat Variant"/>
    <property type="match status" value="1"/>
</dbReference>
<gene>
    <name evidence="5" type="ORF">P5673_001824</name>
</gene>
<feature type="compositionally biased region" description="Polar residues" evidence="4">
    <location>
        <begin position="307"/>
        <end position="320"/>
    </location>
</feature>
<dbReference type="GO" id="GO:0005881">
    <property type="term" value="C:cytoplasmic microtubule"/>
    <property type="evidence" value="ECO:0007669"/>
    <property type="project" value="TreeGrafter"/>
</dbReference>
<dbReference type="SMART" id="SM00185">
    <property type="entry name" value="ARM"/>
    <property type="match status" value="7"/>
</dbReference>
<accession>A0AAD9R460</accession>
<feature type="compositionally biased region" description="Basic and acidic residues" evidence="4">
    <location>
        <begin position="480"/>
        <end position="490"/>
    </location>
</feature>
<dbReference type="SUPFAM" id="SSF48371">
    <property type="entry name" value="ARM repeat"/>
    <property type="match status" value="1"/>
</dbReference>
<dbReference type="GO" id="GO:0007389">
    <property type="term" value="P:pattern specification process"/>
    <property type="evidence" value="ECO:0007669"/>
    <property type="project" value="TreeGrafter"/>
</dbReference>
<dbReference type="GO" id="GO:0045295">
    <property type="term" value="F:gamma-catenin binding"/>
    <property type="evidence" value="ECO:0007669"/>
    <property type="project" value="TreeGrafter"/>
</dbReference>
<protein>
    <submittedName>
        <fullName evidence="5">Adenomatous polyposis coli protein</fullName>
    </submittedName>
</protein>
<keyword evidence="6" id="KW-1185">Reference proteome</keyword>
<dbReference type="GO" id="GO:0030877">
    <property type="term" value="C:beta-catenin destruction complex"/>
    <property type="evidence" value="ECO:0007669"/>
    <property type="project" value="TreeGrafter"/>
</dbReference>
<reference evidence="5" key="1">
    <citation type="journal article" date="2023" name="G3 (Bethesda)">
        <title>Whole genome assembly and annotation of the endangered Caribbean coral Acropora cervicornis.</title>
        <authorList>
            <person name="Selwyn J.D."/>
            <person name="Vollmer S.V."/>
        </authorList>
    </citation>
    <scope>NUCLEOTIDE SEQUENCE</scope>
    <source>
        <strain evidence="5">K2</strain>
    </source>
</reference>
<dbReference type="Proteomes" id="UP001249851">
    <property type="component" value="Unassembled WGS sequence"/>
</dbReference>
<dbReference type="InterPro" id="IPR026818">
    <property type="entry name" value="Apc_fam"/>
</dbReference>
<feature type="repeat" description="ARM" evidence="3">
    <location>
        <begin position="846"/>
        <end position="880"/>
    </location>
</feature>
<feature type="compositionally biased region" description="Basic and acidic residues" evidence="4">
    <location>
        <begin position="282"/>
        <end position="292"/>
    </location>
</feature>
<dbReference type="PANTHER" id="PTHR12607:SF12">
    <property type="entry name" value="APC-LIKE, ISOFORM A-RELATED"/>
    <property type="match status" value="1"/>
</dbReference>
<dbReference type="InterPro" id="IPR016024">
    <property type="entry name" value="ARM-type_fold"/>
</dbReference>
<dbReference type="GO" id="GO:0090090">
    <property type="term" value="P:negative regulation of canonical Wnt signaling pathway"/>
    <property type="evidence" value="ECO:0007669"/>
    <property type="project" value="TreeGrafter"/>
</dbReference>
<feature type="compositionally biased region" description="Polar residues" evidence="4">
    <location>
        <begin position="1276"/>
        <end position="1291"/>
    </location>
</feature>
<keyword evidence="2" id="KW-0879">Wnt signaling pathway</keyword>
<evidence type="ECO:0000313" key="6">
    <source>
        <dbReference type="Proteomes" id="UP001249851"/>
    </source>
</evidence>
<name>A0AAD9R460_ACRCE</name>
<sequence>DIFDRNIDQLDVRETPRWELSEEESGGSDVETLVNQQSAKKKSAVSRQEIQPVNIPPVGSPRGTHEMQNRHIAHATQVPPMQNPMLKTEVPLPNSSKKSTSGSNAGPSPKLFRHPMDKGKIDSLVESAEREKSPDSAKDFSASKLQGQPGLVQLTNGQPKSSREQQGKSDINVWGEDDVDSVKDFTGNDRKKEEKYMERTDEVIYQRAAEEHIRRPPLWHDEEVDSVRNYSRTTGKQEPQSGLASQQLSRLPSDEHICLSPPWNDEDDGLVEDFAAQYRKTRSMENSRRPSEENIYLTPPWMEDEQQSSGVNHSASSRSYRLTLGGRRAIREEARGTGMPQAGDTAQAMRKEKKAAETAGPSGVGSVVAGSNSKFSSDQGQLVAAHHQSQGQVQRPAGLPGEKETQGEPHLPSKGIVGDPSNASVTTMLPSATHSLTLAKASSEAFKTAPSLKVVKDSRLVNGVLPSNRERNVRCPPVPEDIRVDLDPRHGTASAGGGDESVASQNRGMTRSVSHSSLEAMCYSPHDALEGFETSSVVSFASTAATHHDLDTRIDMVQSLLSMLGTHDKDDMSRTLLAMSHSKDSCAAMRQSGCLPLLIDLLHGKDFTNMNSRREARARAGLALHNIVFSNVDDRRGRREVRVLRLLEIARAHCDAVQFKGYPVHPCAERWYPPLRNHGPSPAVAALMKLSFEEDHRNAICELGGLQAIAELLQIDHQVNERCKDFYSTSLRKYAGMTLTNLTFGNTKNKNVLCSFPAAIDAIVAQLQTIEEEEIIQVSASVLRNLSWRAEELCRKTLRDAGAINALLSAAQAVHGEPALRTTLSALWNLSAHCSENKAEMCASPGALKFLVKCLNYSSPSGNISVVESSGGILRNLSSHIAVRADYRKTLRDGGCFQVLVSHLRSPSLRVLSNVCGALWNLSARCVEDQEVLWELGAVSLLKSLVKSKNKAISQASAAALRNLMAVKPGSSTDNESVSSRAARHYQSMPANMRSAGSQARIKNETARLQSPTMGQAPASNQTLPMRHVSKQKRDGLVPHKATEGFYPVSQANVVPVTRQDIEAVAAHQKHASSRKKTGSLGSLAHSSSSSNHGTPQEIEPSPSLTRARSDVGPRSLSSKQKKAKARTADSNTTGSGASGDCKHAANFKWPQSNDSLAKHRRQTQKDSIFLTGQPTEKRNHCRSSSDGCAVIPLLSDSYPLHVSQNPKRGDSIKDKTSVISRIRNAVQRNTDATTNGYHHQKNSDSMSLVSPNTAKKLNFWAKGCRDTFEMTDVSSQPRSCQAAQQPSNDGSSPSSSRLHHRNTTQKFKSYRDSDTDPDSDAYSEEERRLFDPTRKPSEFSGVGNAWVEKQKSGVHSPRSADTESVASSTCSCDHVDNIWILRPDSKGSKSGGTCGKCNRRRASKSSEKISDNKPTVVKSRRDSSDSPISSPSIRRVFRKSSSREQKKNTAESPADPSKRGVKVTSL</sequence>
<feature type="region of interest" description="Disordered" evidence="4">
    <location>
        <begin position="1276"/>
        <end position="1365"/>
    </location>
</feature>
<dbReference type="GO" id="GO:0008013">
    <property type="term" value="F:beta-catenin binding"/>
    <property type="evidence" value="ECO:0007669"/>
    <property type="project" value="InterPro"/>
</dbReference>
<dbReference type="GO" id="GO:0001708">
    <property type="term" value="P:cell fate specification"/>
    <property type="evidence" value="ECO:0007669"/>
    <property type="project" value="TreeGrafter"/>
</dbReference>
<reference evidence="5" key="2">
    <citation type="journal article" date="2023" name="Science">
        <title>Genomic signatures of disease resistance in endangered staghorn corals.</title>
        <authorList>
            <person name="Vollmer S.V."/>
            <person name="Selwyn J.D."/>
            <person name="Despard B.A."/>
            <person name="Roesel C.L."/>
        </authorList>
    </citation>
    <scope>NUCLEOTIDE SEQUENCE</scope>
    <source>
        <strain evidence="5">K2</strain>
    </source>
</reference>
<feature type="compositionally biased region" description="Basic and acidic residues" evidence="4">
    <location>
        <begin position="180"/>
        <end position="196"/>
    </location>
</feature>
<dbReference type="InterPro" id="IPR000225">
    <property type="entry name" value="Armadillo"/>
</dbReference>
<evidence type="ECO:0000256" key="2">
    <source>
        <dbReference type="ARBA" id="ARBA00022687"/>
    </source>
</evidence>
<feature type="compositionally biased region" description="Basic residues" evidence="4">
    <location>
        <begin position="1068"/>
        <end position="1078"/>
    </location>
</feature>
<dbReference type="GO" id="GO:0016055">
    <property type="term" value="P:Wnt signaling pathway"/>
    <property type="evidence" value="ECO:0007669"/>
    <property type="project" value="UniProtKB-KW"/>
</dbReference>
<evidence type="ECO:0000256" key="4">
    <source>
        <dbReference type="SAM" id="MobiDB-lite"/>
    </source>
</evidence>
<feature type="region of interest" description="Disordered" evidence="4">
    <location>
        <begin position="1228"/>
        <end position="1250"/>
    </location>
</feature>
<dbReference type="Pfam" id="PF18797">
    <property type="entry name" value="APC_rep"/>
    <property type="match status" value="1"/>
</dbReference>
<feature type="region of interest" description="Disordered" evidence="4">
    <location>
        <begin position="471"/>
        <end position="511"/>
    </location>
</feature>
<feature type="region of interest" description="Disordered" evidence="4">
    <location>
        <begin position="333"/>
        <end position="422"/>
    </location>
</feature>
<dbReference type="EMBL" id="JARQWQ010000003">
    <property type="protein sequence ID" value="KAK2572827.1"/>
    <property type="molecule type" value="Genomic_DNA"/>
</dbReference>
<dbReference type="GO" id="GO:0007399">
    <property type="term" value="P:nervous system development"/>
    <property type="evidence" value="ECO:0007669"/>
    <property type="project" value="TreeGrafter"/>
</dbReference>
<dbReference type="GO" id="GO:0016342">
    <property type="term" value="C:catenin complex"/>
    <property type="evidence" value="ECO:0007669"/>
    <property type="project" value="TreeGrafter"/>
</dbReference>
<feature type="region of interest" description="Disordered" evidence="4">
    <location>
        <begin position="1384"/>
        <end position="1467"/>
    </location>
</feature>